<organism evidence="20 21">
    <name type="scientific">Yersinia intermedia</name>
    <dbReference type="NCBI Taxonomy" id="631"/>
    <lineage>
        <taxon>Bacteria</taxon>
        <taxon>Pseudomonadati</taxon>
        <taxon>Pseudomonadota</taxon>
        <taxon>Gammaproteobacteria</taxon>
        <taxon>Enterobacterales</taxon>
        <taxon>Yersiniaceae</taxon>
        <taxon>Yersinia</taxon>
    </lineage>
</organism>
<dbReference type="PANTHER" id="PTHR42743:SF11">
    <property type="entry name" value="AMINODEOXYCHORISMATE LYASE"/>
    <property type="match status" value="1"/>
</dbReference>
<comment type="pathway">
    <text evidence="3 19">Amino-acid biosynthesis; L-isoleucine biosynthesis; L-isoleucine from 2-oxobutanoate: step 4/4.</text>
</comment>
<keyword evidence="10 19" id="KW-0028">Amino-acid biosynthesis</keyword>
<dbReference type="GO" id="GO:0006532">
    <property type="term" value="P:aspartate biosynthetic process"/>
    <property type="evidence" value="ECO:0007669"/>
    <property type="project" value="TreeGrafter"/>
</dbReference>
<dbReference type="GO" id="GO:0005829">
    <property type="term" value="C:cytosol"/>
    <property type="evidence" value="ECO:0007669"/>
    <property type="project" value="TreeGrafter"/>
</dbReference>
<dbReference type="GO" id="GO:0009097">
    <property type="term" value="P:isoleucine biosynthetic process"/>
    <property type="evidence" value="ECO:0007669"/>
    <property type="project" value="UniProtKB-UniPathway"/>
</dbReference>
<evidence type="ECO:0000256" key="3">
    <source>
        <dbReference type="ARBA" id="ARBA00004824"/>
    </source>
</evidence>
<dbReference type="NCBIfam" id="NF005146">
    <property type="entry name" value="PRK06606.1"/>
    <property type="match status" value="1"/>
</dbReference>
<dbReference type="EMBL" id="CWJI01000010">
    <property type="protein sequence ID" value="CRY56107.1"/>
    <property type="molecule type" value="Genomic_DNA"/>
</dbReference>
<evidence type="ECO:0000313" key="20">
    <source>
        <dbReference type="EMBL" id="CRY56107.1"/>
    </source>
</evidence>
<name>A0A0H5LZ64_YERIN</name>
<dbReference type="InterPro" id="IPR033939">
    <property type="entry name" value="BCAT_family"/>
</dbReference>
<reference evidence="21" key="1">
    <citation type="submission" date="2015-03" db="EMBL/GenBank/DDBJ databases">
        <authorList>
            <consortium name="Pathogen Informatics"/>
        </authorList>
    </citation>
    <scope>NUCLEOTIDE SEQUENCE [LARGE SCALE GENOMIC DNA]</scope>
    <source>
        <strain evidence="21">R148</strain>
    </source>
</reference>
<evidence type="ECO:0000256" key="11">
    <source>
        <dbReference type="ARBA" id="ARBA00022679"/>
    </source>
</evidence>
<evidence type="ECO:0000256" key="19">
    <source>
        <dbReference type="RuleBase" id="RU364094"/>
    </source>
</evidence>
<evidence type="ECO:0000256" key="5">
    <source>
        <dbReference type="ARBA" id="ARBA00005072"/>
    </source>
</evidence>
<proteinExistence type="inferred from homology"/>
<evidence type="ECO:0000313" key="21">
    <source>
        <dbReference type="Proteomes" id="UP000043316"/>
    </source>
</evidence>
<dbReference type="RefSeq" id="WP_019213123.1">
    <property type="nucleotide sequence ID" value="NZ_CWJI01000010.1"/>
</dbReference>
<dbReference type="InterPro" id="IPR043131">
    <property type="entry name" value="BCAT-like_N"/>
</dbReference>
<dbReference type="UniPathway" id="UPA00049">
    <property type="reaction ID" value="UER00062"/>
</dbReference>
<dbReference type="PROSITE" id="PS00770">
    <property type="entry name" value="AA_TRANSFER_CLASS_4"/>
    <property type="match status" value="1"/>
</dbReference>
<evidence type="ECO:0000256" key="16">
    <source>
        <dbReference type="ARBA" id="ARBA00049229"/>
    </source>
</evidence>
<evidence type="ECO:0000256" key="2">
    <source>
        <dbReference type="ARBA" id="ARBA00003109"/>
    </source>
</evidence>
<dbReference type="SUPFAM" id="SSF56752">
    <property type="entry name" value="D-aminoacid aminotransferase-like PLP-dependent enzymes"/>
    <property type="match status" value="1"/>
</dbReference>
<dbReference type="UniPathway" id="UPA00047">
    <property type="reaction ID" value="UER00058"/>
</dbReference>
<dbReference type="FunFam" id="3.20.10.10:FF:000001">
    <property type="entry name" value="Branched-chain-amino-acid aminotransferase"/>
    <property type="match status" value="1"/>
</dbReference>
<comment type="pathway">
    <text evidence="5 19">Amino-acid biosynthesis; L-leucine biosynthesis; L-leucine from 3-methyl-2-oxobutanoate: step 4/4.</text>
</comment>
<dbReference type="AlphaFoldDB" id="A0A0H5LZ64"/>
<evidence type="ECO:0000256" key="1">
    <source>
        <dbReference type="ARBA" id="ARBA00001933"/>
    </source>
</evidence>
<comment type="similarity">
    <text evidence="6 17">Belongs to the class-IV pyridoxal-phosphate-dependent aminotransferase family.</text>
</comment>
<evidence type="ECO:0000256" key="10">
    <source>
        <dbReference type="ARBA" id="ARBA00022605"/>
    </source>
</evidence>
<dbReference type="FunFam" id="3.30.470.10:FF:000001">
    <property type="entry name" value="Branched-chain-amino-acid aminotransferase"/>
    <property type="match status" value="1"/>
</dbReference>
<dbReference type="InterPro" id="IPR018300">
    <property type="entry name" value="Aminotrans_IV_CS"/>
</dbReference>
<evidence type="ECO:0000256" key="13">
    <source>
        <dbReference type="ARBA" id="ARBA00023304"/>
    </source>
</evidence>
<evidence type="ECO:0000256" key="8">
    <source>
        <dbReference type="ARBA" id="ARBA00018179"/>
    </source>
</evidence>
<evidence type="ECO:0000256" key="9">
    <source>
        <dbReference type="ARBA" id="ARBA00022576"/>
    </source>
</evidence>
<evidence type="ECO:0000256" key="12">
    <source>
        <dbReference type="ARBA" id="ARBA00022898"/>
    </source>
</evidence>
<keyword evidence="11 19" id="KW-0808">Transferase</keyword>
<dbReference type="InterPro" id="IPR036038">
    <property type="entry name" value="Aminotransferase-like"/>
</dbReference>
<evidence type="ECO:0000256" key="14">
    <source>
        <dbReference type="ARBA" id="ARBA00048212"/>
    </source>
</evidence>
<dbReference type="InterPro" id="IPR005785">
    <property type="entry name" value="B_amino_transI"/>
</dbReference>
<protein>
    <recommendedName>
        <fullName evidence="8 19">Branched-chain-amino-acid aminotransferase</fullName>
        <shortName evidence="19">BCAT</shortName>
        <ecNumber evidence="7 19">2.6.1.42</ecNumber>
    </recommendedName>
</protein>
<evidence type="ECO:0000256" key="4">
    <source>
        <dbReference type="ARBA" id="ARBA00004931"/>
    </source>
</evidence>
<evidence type="ECO:0000256" key="18">
    <source>
        <dbReference type="RuleBase" id="RU004516"/>
    </source>
</evidence>
<sequence>MTKKADYIWFNGEMVPWAEAKVHVMSHALHYGTSVFEGVRCYDSHKGPVVFRHREHMQRLHDSAKIYRMPVSQTVDELMEACRETLRKNNLTSAYIRPLVFIGDVGMGVNPPDGYKTDVIIAAFPWGAYLGPEALEQGIDAMVSSWNRVAPNTIPTAAKAGGNYLSSLLVGSEARRHGYQEGIALDIHGFLSEGAGENLFEVKDGILFTPPFTSSALPGITRDAIIKLAKDMGLEVREQVLSRESLYLADEVFMSGTAAEITPVRSVDGIQVGIGKRGPITGKIQQAFFGLFTGETEDKWGWLDQVYPDSSAK</sequence>
<dbReference type="InterPro" id="IPR001544">
    <property type="entry name" value="Aminotrans_IV"/>
</dbReference>
<dbReference type="Pfam" id="PF01063">
    <property type="entry name" value="Aminotran_4"/>
    <property type="match status" value="1"/>
</dbReference>
<keyword evidence="13 19" id="KW-0100">Branched-chain amino acid biosynthesis</keyword>
<dbReference type="GO" id="GO:0052654">
    <property type="term" value="F:L-leucine-2-oxoglutarate transaminase activity"/>
    <property type="evidence" value="ECO:0007669"/>
    <property type="project" value="RHEA"/>
</dbReference>
<evidence type="ECO:0000256" key="7">
    <source>
        <dbReference type="ARBA" id="ARBA00013053"/>
    </source>
</evidence>
<dbReference type="Gene3D" id="3.20.10.10">
    <property type="entry name" value="D-amino Acid Aminotransferase, subunit A, domain 2"/>
    <property type="match status" value="1"/>
</dbReference>
<dbReference type="GeneID" id="61817766"/>
<comment type="pathway">
    <text evidence="4 19">Amino-acid biosynthesis; L-valine biosynthesis; L-valine from pyruvate: step 4/4.</text>
</comment>
<keyword evidence="9 19" id="KW-0032">Aminotransferase</keyword>
<evidence type="ECO:0000256" key="17">
    <source>
        <dbReference type="RuleBase" id="RU004106"/>
    </source>
</evidence>
<comment type="catalytic activity">
    <reaction evidence="15 19">
        <text>L-isoleucine + 2-oxoglutarate = (S)-3-methyl-2-oxopentanoate + L-glutamate</text>
        <dbReference type="Rhea" id="RHEA:24801"/>
        <dbReference type="ChEBI" id="CHEBI:16810"/>
        <dbReference type="ChEBI" id="CHEBI:29985"/>
        <dbReference type="ChEBI" id="CHEBI:35146"/>
        <dbReference type="ChEBI" id="CHEBI:58045"/>
        <dbReference type="EC" id="2.6.1.42"/>
    </reaction>
</comment>
<dbReference type="Proteomes" id="UP000043316">
    <property type="component" value="Unassembled WGS sequence"/>
</dbReference>
<dbReference type="EC" id="2.6.1.42" evidence="7 19"/>
<dbReference type="GO" id="GO:0009099">
    <property type="term" value="P:L-valine biosynthetic process"/>
    <property type="evidence" value="ECO:0007669"/>
    <property type="project" value="UniProtKB-UniPathway"/>
</dbReference>
<dbReference type="GO" id="GO:0052655">
    <property type="term" value="F:L-valine-2-oxoglutarate transaminase activity"/>
    <property type="evidence" value="ECO:0007669"/>
    <property type="project" value="RHEA"/>
</dbReference>
<dbReference type="InterPro" id="IPR043132">
    <property type="entry name" value="BCAT-like_C"/>
</dbReference>
<keyword evidence="12 18" id="KW-0663">Pyridoxal phosphate</keyword>
<dbReference type="Gene3D" id="3.30.470.10">
    <property type="match status" value="1"/>
</dbReference>
<dbReference type="NCBIfam" id="TIGR01122">
    <property type="entry name" value="ilvE_I"/>
    <property type="match status" value="1"/>
</dbReference>
<comment type="catalytic activity">
    <reaction evidence="16 19">
        <text>L-leucine + 2-oxoglutarate = 4-methyl-2-oxopentanoate + L-glutamate</text>
        <dbReference type="Rhea" id="RHEA:18321"/>
        <dbReference type="ChEBI" id="CHEBI:16810"/>
        <dbReference type="ChEBI" id="CHEBI:17865"/>
        <dbReference type="ChEBI" id="CHEBI:29985"/>
        <dbReference type="ChEBI" id="CHEBI:57427"/>
        <dbReference type="EC" id="2.6.1.42"/>
    </reaction>
</comment>
<dbReference type="InterPro" id="IPR050571">
    <property type="entry name" value="Class-IV_PLP-Dep_Aminotrnsfr"/>
</dbReference>
<dbReference type="UniPathway" id="UPA00048">
    <property type="reaction ID" value="UER00073"/>
</dbReference>
<comment type="function">
    <text evidence="2 19">Acts on leucine, isoleucine and valine.</text>
</comment>
<dbReference type="GO" id="GO:0052656">
    <property type="term" value="F:L-isoleucine-2-oxoglutarate transaminase activity"/>
    <property type="evidence" value="ECO:0007669"/>
    <property type="project" value="RHEA"/>
</dbReference>
<comment type="catalytic activity">
    <reaction evidence="14 19">
        <text>L-valine + 2-oxoglutarate = 3-methyl-2-oxobutanoate + L-glutamate</text>
        <dbReference type="Rhea" id="RHEA:24813"/>
        <dbReference type="ChEBI" id="CHEBI:11851"/>
        <dbReference type="ChEBI" id="CHEBI:16810"/>
        <dbReference type="ChEBI" id="CHEBI:29985"/>
        <dbReference type="ChEBI" id="CHEBI:57762"/>
        <dbReference type="EC" id="2.6.1.42"/>
    </reaction>
</comment>
<evidence type="ECO:0000256" key="6">
    <source>
        <dbReference type="ARBA" id="ARBA00009320"/>
    </source>
</evidence>
<comment type="cofactor">
    <cofactor evidence="1 18">
        <name>pyridoxal 5'-phosphate</name>
        <dbReference type="ChEBI" id="CHEBI:597326"/>
    </cofactor>
</comment>
<dbReference type="GO" id="GO:0009098">
    <property type="term" value="P:L-leucine biosynthetic process"/>
    <property type="evidence" value="ECO:0007669"/>
    <property type="project" value="UniProtKB-UniPathway"/>
</dbReference>
<accession>A0A0H5LZ64</accession>
<gene>
    <name evidence="19 20" type="primary">ilvE</name>
    <name evidence="20" type="ORF">ERS008476_03131</name>
</gene>
<dbReference type="CDD" id="cd01557">
    <property type="entry name" value="BCAT_beta_family"/>
    <property type="match status" value="1"/>
</dbReference>
<dbReference type="PANTHER" id="PTHR42743">
    <property type="entry name" value="AMINO-ACID AMINOTRANSFERASE"/>
    <property type="match status" value="1"/>
</dbReference>
<evidence type="ECO:0000256" key="15">
    <source>
        <dbReference type="ARBA" id="ARBA00048798"/>
    </source>
</evidence>